<dbReference type="OrthoDB" id="10472800at2759"/>
<dbReference type="Proteomes" id="UP000187283">
    <property type="component" value="Unassembled WGS sequence"/>
</dbReference>
<feature type="chain" id="PRO_5012141853" evidence="2">
    <location>
        <begin position="17"/>
        <end position="241"/>
    </location>
</feature>
<evidence type="ECO:0000313" key="4">
    <source>
        <dbReference type="Proteomes" id="UP000187283"/>
    </source>
</evidence>
<name>A0A1R1XJY7_9FUNG</name>
<keyword evidence="2" id="KW-0732">Signal</keyword>
<gene>
    <name evidence="3" type="ORF">AYI70_g7608</name>
</gene>
<reference evidence="3 4" key="1">
    <citation type="submission" date="2017-01" db="EMBL/GenBank/DDBJ databases">
        <authorList>
            <person name="Mah S.A."/>
            <person name="Swanson W.J."/>
            <person name="Moy G.W."/>
            <person name="Vacquier V.D."/>
        </authorList>
    </citation>
    <scope>NUCLEOTIDE SEQUENCE [LARGE SCALE GENOMIC DNA]</scope>
    <source>
        <strain evidence="3 4">GSMNP</strain>
    </source>
</reference>
<feature type="compositionally biased region" description="Polar residues" evidence="1">
    <location>
        <begin position="118"/>
        <end position="144"/>
    </location>
</feature>
<dbReference type="EMBL" id="LSSN01002859">
    <property type="protein sequence ID" value="OMJ14903.1"/>
    <property type="molecule type" value="Genomic_DNA"/>
</dbReference>
<protein>
    <submittedName>
        <fullName evidence="3">Uncharacterized protein</fullName>
    </submittedName>
</protein>
<comment type="caution">
    <text evidence="3">The sequence shown here is derived from an EMBL/GenBank/DDBJ whole genome shotgun (WGS) entry which is preliminary data.</text>
</comment>
<accession>A0A1R1XJY7</accession>
<feature type="region of interest" description="Disordered" evidence="1">
    <location>
        <begin position="105"/>
        <end position="182"/>
    </location>
</feature>
<dbReference type="AlphaFoldDB" id="A0A1R1XJY7"/>
<feature type="signal peptide" evidence="2">
    <location>
        <begin position="1"/>
        <end position="16"/>
    </location>
</feature>
<sequence length="241" mass="25605">MMKSLTILALLFFSKAQSPDNEDKIGVPPSQMNILAPLINNYISALSQSNPNAYASITQAIGGSKFPATFALSDVSNFLNAAPTGSGFLNSVESQDIEASYDSDSYLGDKIDQDDNITDNPDSVFNSETDSNNSSEIGSAVNSDIDTDIDSSEKLDNEADDGIETVTDSDSVDDAENNSGNTTHITENIISTFNTTLENTNRNSTNSMSKSLSNSTSCGSYNFVKLSVTGIPVIGFIISLI</sequence>
<evidence type="ECO:0000313" key="3">
    <source>
        <dbReference type="EMBL" id="OMJ14903.1"/>
    </source>
</evidence>
<evidence type="ECO:0000256" key="1">
    <source>
        <dbReference type="SAM" id="MobiDB-lite"/>
    </source>
</evidence>
<organism evidence="3 4">
    <name type="scientific">Smittium culicis</name>
    <dbReference type="NCBI Taxonomy" id="133412"/>
    <lineage>
        <taxon>Eukaryota</taxon>
        <taxon>Fungi</taxon>
        <taxon>Fungi incertae sedis</taxon>
        <taxon>Zoopagomycota</taxon>
        <taxon>Kickxellomycotina</taxon>
        <taxon>Harpellomycetes</taxon>
        <taxon>Harpellales</taxon>
        <taxon>Legeriomycetaceae</taxon>
        <taxon>Smittium</taxon>
    </lineage>
</organism>
<evidence type="ECO:0000256" key="2">
    <source>
        <dbReference type="SAM" id="SignalP"/>
    </source>
</evidence>
<keyword evidence="4" id="KW-1185">Reference proteome</keyword>
<proteinExistence type="predicted"/>